<accession>A0AAN8AWM0</accession>
<evidence type="ECO:0000313" key="2">
    <source>
        <dbReference type="Proteomes" id="UP001346869"/>
    </source>
</evidence>
<dbReference type="AlphaFoldDB" id="A0AAN8AWM0"/>
<keyword evidence="2" id="KW-1185">Reference proteome</keyword>
<gene>
    <name evidence="1" type="ORF">PBY51_012730</name>
</gene>
<reference evidence="1 2" key="1">
    <citation type="journal article" date="2023" name="Genes (Basel)">
        <title>Chromosome-Level Genome Assembly and Circadian Gene Repertoire of the Patagonia Blennie Eleginops maclovinus-The Closest Ancestral Proxy of Antarctic Cryonotothenioids.</title>
        <authorList>
            <person name="Cheng C.C."/>
            <person name="Rivera-Colon A.G."/>
            <person name="Minhas B.F."/>
            <person name="Wilson L."/>
            <person name="Rayamajhi N."/>
            <person name="Vargas-Chacoff L."/>
            <person name="Catchen J.M."/>
        </authorList>
    </citation>
    <scope>NUCLEOTIDE SEQUENCE [LARGE SCALE GENOMIC DNA]</scope>
    <source>
        <strain evidence="1">JMC-PN-2008</strain>
    </source>
</reference>
<organism evidence="1 2">
    <name type="scientific">Eleginops maclovinus</name>
    <name type="common">Patagonian blennie</name>
    <name type="synonym">Eleginus maclovinus</name>
    <dbReference type="NCBI Taxonomy" id="56733"/>
    <lineage>
        <taxon>Eukaryota</taxon>
        <taxon>Metazoa</taxon>
        <taxon>Chordata</taxon>
        <taxon>Craniata</taxon>
        <taxon>Vertebrata</taxon>
        <taxon>Euteleostomi</taxon>
        <taxon>Actinopterygii</taxon>
        <taxon>Neopterygii</taxon>
        <taxon>Teleostei</taxon>
        <taxon>Neoteleostei</taxon>
        <taxon>Acanthomorphata</taxon>
        <taxon>Eupercaria</taxon>
        <taxon>Perciformes</taxon>
        <taxon>Notothenioidei</taxon>
        <taxon>Eleginopidae</taxon>
        <taxon>Eleginops</taxon>
    </lineage>
</organism>
<protein>
    <submittedName>
        <fullName evidence="1">Uncharacterized protein</fullName>
    </submittedName>
</protein>
<comment type="caution">
    <text evidence="1">The sequence shown here is derived from an EMBL/GenBank/DDBJ whole genome shotgun (WGS) entry which is preliminary data.</text>
</comment>
<dbReference type="EMBL" id="JAUZQC010000004">
    <property type="protein sequence ID" value="KAK5871994.1"/>
    <property type="molecule type" value="Genomic_DNA"/>
</dbReference>
<reference evidence="1 2" key="2">
    <citation type="journal article" date="2023" name="Mol. Biol. Evol.">
        <title>Genomics of Secondarily Temperate Adaptation in the Only Non-Antarctic Icefish.</title>
        <authorList>
            <person name="Rivera-Colon A.G."/>
            <person name="Rayamajhi N."/>
            <person name="Minhas B.F."/>
            <person name="Madrigal G."/>
            <person name="Bilyk K.T."/>
            <person name="Yoon V."/>
            <person name="Hune M."/>
            <person name="Gregory S."/>
            <person name="Cheng C.H.C."/>
            <person name="Catchen J.M."/>
        </authorList>
    </citation>
    <scope>NUCLEOTIDE SEQUENCE [LARGE SCALE GENOMIC DNA]</scope>
    <source>
        <strain evidence="1">JMC-PN-2008</strain>
    </source>
</reference>
<sequence length="73" mass="8009">MTRLDYMSGTTSRGLLSLGIHQPCGPEDDGKLLEQVTGIDVRCGAASPRMDSLLTFYLGCRRLYVFSDKHGNS</sequence>
<evidence type="ECO:0000313" key="1">
    <source>
        <dbReference type="EMBL" id="KAK5871994.1"/>
    </source>
</evidence>
<name>A0AAN8AWM0_ELEMC</name>
<dbReference type="Proteomes" id="UP001346869">
    <property type="component" value="Unassembled WGS sequence"/>
</dbReference>
<proteinExistence type="predicted"/>